<evidence type="ECO:0000313" key="1">
    <source>
        <dbReference type="EMBL" id="PLW16178.1"/>
    </source>
</evidence>
<dbReference type="EMBL" id="PGCJ01000877">
    <property type="protein sequence ID" value="PLW16178.1"/>
    <property type="molecule type" value="Genomic_DNA"/>
</dbReference>
<name>A0A2N5SSF2_9BASI</name>
<organism evidence="1 2">
    <name type="scientific">Puccinia coronata f. sp. avenae</name>
    <dbReference type="NCBI Taxonomy" id="200324"/>
    <lineage>
        <taxon>Eukaryota</taxon>
        <taxon>Fungi</taxon>
        <taxon>Dikarya</taxon>
        <taxon>Basidiomycota</taxon>
        <taxon>Pucciniomycotina</taxon>
        <taxon>Pucciniomycetes</taxon>
        <taxon>Pucciniales</taxon>
        <taxon>Pucciniaceae</taxon>
        <taxon>Puccinia</taxon>
    </lineage>
</organism>
<evidence type="ECO:0000313" key="2">
    <source>
        <dbReference type="Proteomes" id="UP000235388"/>
    </source>
</evidence>
<dbReference type="PANTHER" id="PTHR33099">
    <property type="entry name" value="FE2OG DIOXYGENASE DOMAIN-CONTAINING PROTEIN"/>
    <property type="match status" value="1"/>
</dbReference>
<dbReference type="STRING" id="200324.A0A2N5SSF2"/>
<evidence type="ECO:0008006" key="3">
    <source>
        <dbReference type="Google" id="ProtNLM"/>
    </source>
</evidence>
<sequence length="928" mass="105148">MEDSLGYGAALKRGLAQAIGDIHPTGSFAAWGALRDTPPPGLNVDGVGNISVPLSGEQIQLLIEKAYQERPGLSSTPCDKIFEFPAAQLELCDPDWQTHLLQLAKTVATKLGVDKPIQLNLEKMIIYGEGATTAPRIDHTEGIPGMFGTLTMCLPSAHTGGEYVLKRNGESKTLGRSDANHWSFVCWYSGVSHELLPVRSGHRCALIYQLATSPDHPRPSADILDLQKLLLRTSLKNWLRDLANNYPRDVPSHLYHALEAKYSKAPTSTKELKVQDFTRMRALQDLTHDLPFSIFMALLQKEEKGPIRYTDCGSVDSQNEMEQVAETLYTVKALRTLDRTVISRDFKFDSSFCLAQNPFQYMPNPSKTWTEDDEAIYQYHRAALVIVPHERLGTWMARCATESPEDTDNKSDYLGNNDDVCGYLCADLWHLSKDQYFNDCHSALSYLSSIPSAQKTMLNTMCILCISIRHPKLERIDFLKVAFQYSHYALFQTAAFGHRGGLPFEFFDWAMHHLQGLPDELRAEKYHVWIPLLIQSYPSMNESLKLISDISNFRRDPADSNSVLSSPEIWAQDVTRRCITNFPAIAKKPTVSDGELIVNSIFDLREPWPESAELIVSVIDRFPQAHALAFVFAMLLQLHIRAKSEGVPIGAIQELYRTLSRRLFNHRRRLCDIITTKKVVWRTGWGRVVFPPPPGQSIACNKGPNDKTSADSGLIVHPEALVQHACNLNDLSRDPADFLEPFLEEISARCSTFSGEDMAQLWMPFLYQLIPALNSRSVYLNKPAYQRLASRFLEQMEQTMIGTRPQVGLNFPAARVSKCPCPECEDLNCFLLKSDASVYQIALPKKRRDHLVGQLATWRIPCDHRTLEIGRPHALVITKKRGFMDEVVEWKGRRYELYSSFSEHLHHHLHILLAPEMYNYVRRVVLQP</sequence>
<accession>A0A2N5SSF2</accession>
<dbReference type="PANTHER" id="PTHR33099:SF7">
    <property type="entry name" value="MYND-TYPE DOMAIN-CONTAINING PROTEIN"/>
    <property type="match status" value="1"/>
</dbReference>
<reference evidence="1 2" key="1">
    <citation type="submission" date="2017-11" db="EMBL/GenBank/DDBJ databases">
        <title>De novo assembly and phasing of dikaryotic genomes from two isolates of Puccinia coronata f. sp. avenae, the causal agent of oat crown rust.</title>
        <authorList>
            <person name="Miller M.E."/>
            <person name="Zhang Y."/>
            <person name="Omidvar V."/>
            <person name="Sperschneider J."/>
            <person name="Schwessinger B."/>
            <person name="Raley C."/>
            <person name="Palmer J.M."/>
            <person name="Garnica D."/>
            <person name="Upadhyaya N."/>
            <person name="Rathjen J."/>
            <person name="Taylor J.M."/>
            <person name="Park R.F."/>
            <person name="Dodds P.N."/>
            <person name="Hirsch C.D."/>
            <person name="Kianian S.F."/>
            <person name="Figueroa M."/>
        </authorList>
    </citation>
    <scope>NUCLEOTIDE SEQUENCE [LARGE SCALE GENOMIC DNA]</scope>
    <source>
        <strain evidence="1">12NC29</strain>
    </source>
</reference>
<dbReference type="Proteomes" id="UP000235388">
    <property type="component" value="Unassembled WGS sequence"/>
</dbReference>
<comment type="caution">
    <text evidence="1">The sequence shown here is derived from an EMBL/GenBank/DDBJ whole genome shotgun (WGS) entry which is preliminary data.</text>
</comment>
<gene>
    <name evidence="1" type="ORF">PCANC_19102</name>
</gene>
<proteinExistence type="predicted"/>
<dbReference type="AlphaFoldDB" id="A0A2N5SSF2"/>
<keyword evidence="2" id="KW-1185">Reference proteome</keyword>
<dbReference type="Gene3D" id="2.60.120.620">
    <property type="entry name" value="q2cbj1_9rhob like domain"/>
    <property type="match status" value="1"/>
</dbReference>
<dbReference type="OrthoDB" id="2496295at2759"/>
<protein>
    <recommendedName>
        <fullName evidence="3">Prolyl 4-hydroxylase alpha subunit Fe(2+) 2OG dioxygenase domain-containing protein</fullName>
    </recommendedName>
</protein>